<dbReference type="OrthoDB" id="6507044at2759"/>
<sequence length="187" mass="20348">MCVDLIFDGCKNVKLRPSRCEAVLLMPETEVAKAVDENNKTLQPIHKTDADDENWISIDADDVKNAHAKVTETAASPRLDGTELRKVIAAMVQSRARKEMMAQPKPLCKTEPIHKTDASAENFVNAPEVKNAHEDKNVVAGGILPLDNGNIENCSEKVVSAQEPTEPVSQPDGANKSLVAKLKQLLS</sequence>
<dbReference type="Proteomes" id="UP000886595">
    <property type="component" value="Unassembled WGS sequence"/>
</dbReference>
<organism evidence="1 2">
    <name type="scientific">Brassica carinata</name>
    <name type="common">Ethiopian mustard</name>
    <name type="synonym">Abyssinian cabbage</name>
    <dbReference type="NCBI Taxonomy" id="52824"/>
    <lineage>
        <taxon>Eukaryota</taxon>
        <taxon>Viridiplantae</taxon>
        <taxon>Streptophyta</taxon>
        <taxon>Embryophyta</taxon>
        <taxon>Tracheophyta</taxon>
        <taxon>Spermatophyta</taxon>
        <taxon>Magnoliopsida</taxon>
        <taxon>eudicotyledons</taxon>
        <taxon>Gunneridae</taxon>
        <taxon>Pentapetalae</taxon>
        <taxon>rosids</taxon>
        <taxon>malvids</taxon>
        <taxon>Brassicales</taxon>
        <taxon>Brassicaceae</taxon>
        <taxon>Brassiceae</taxon>
        <taxon>Brassica</taxon>
    </lineage>
</organism>
<accession>A0A8X7VK69</accession>
<dbReference type="AlphaFoldDB" id="A0A8X7VK69"/>
<dbReference type="EMBL" id="JAAMPC010000005">
    <property type="protein sequence ID" value="KAG2312875.1"/>
    <property type="molecule type" value="Genomic_DNA"/>
</dbReference>
<name>A0A8X7VK69_BRACI</name>
<evidence type="ECO:0000313" key="1">
    <source>
        <dbReference type="EMBL" id="KAG2312875.1"/>
    </source>
</evidence>
<protein>
    <submittedName>
        <fullName evidence="1">Uncharacterized protein</fullName>
    </submittedName>
</protein>
<gene>
    <name evidence="1" type="ORF">Bca52824_024432</name>
</gene>
<proteinExistence type="predicted"/>
<evidence type="ECO:0000313" key="2">
    <source>
        <dbReference type="Proteomes" id="UP000886595"/>
    </source>
</evidence>
<reference evidence="1 2" key="1">
    <citation type="submission" date="2020-02" db="EMBL/GenBank/DDBJ databases">
        <authorList>
            <person name="Ma Q."/>
            <person name="Huang Y."/>
            <person name="Song X."/>
            <person name="Pei D."/>
        </authorList>
    </citation>
    <scope>NUCLEOTIDE SEQUENCE [LARGE SCALE GENOMIC DNA]</scope>
    <source>
        <strain evidence="1">Sxm20200214</strain>
        <tissue evidence="1">Leaf</tissue>
    </source>
</reference>
<comment type="caution">
    <text evidence="1">The sequence shown here is derived from an EMBL/GenBank/DDBJ whole genome shotgun (WGS) entry which is preliminary data.</text>
</comment>
<keyword evidence="2" id="KW-1185">Reference proteome</keyword>